<feature type="signal peptide" evidence="1">
    <location>
        <begin position="1"/>
        <end position="26"/>
    </location>
</feature>
<comment type="caution">
    <text evidence="2">The sequence shown here is derived from an EMBL/GenBank/DDBJ whole genome shotgun (WGS) entry which is preliminary data.</text>
</comment>
<name>A0A6A6M908_HEVBR</name>
<dbReference type="Proteomes" id="UP000467840">
    <property type="component" value="Chromosome 17"/>
</dbReference>
<protein>
    <recommendedName>
        <fullName evidence="4">Aminotransferase-like plant mobile domain-containing protein</fullName>
    </recommendedName>
</protein>
<dbReference type="EMBL" id="JAAGAX010000007">
    <property type="protein sequence ID" value="KAF2308716.1"/>
    <property type="molecule type" value="Genomic_DNA"/>
</dbReference>
<evidence type="ECO:0000313" key="2">
    <source>
        <dbReference type="EMBL" id="KAF2308716.1"/>
    </source>
</evidence>
<keyword evidence="1" id="KW-0732">Signal</keyword>
<keyword evidence="3" id="KW-1185">Reference proteome</keyword>
<evidence type="ECO:0000313" key="3">
    <source>
        <dbReference type="Proteomes" id="UP000467840"/>
    </source>
</evidence>
<organism evidence="2 3">
    <name type="scientific">Hevea brasiliensis</name>
    <name type="common">Para rubber tree</name>
    <name type="synonym">Siphonia brasiliensis</name>
    <dbReference type="NCBI Taxonomy" id="3981"/>
    <lineage>
        <taxon>Eukaryota</taxon>
        <taxon>Viridiplantae</taxon>
        <taxon>Streptophyta</taxon>
        <taxon>Embryophyta</taxon>
        <taxon>Tracheophyta</taxon>
        <taxon>Spermatophyta</taxon>
        <taxon>Magnoliopsida</taxon>
        <taxon>eudicotyledons</taxon>
        <taxon>Gunneridae</taxon>
        <taxon>Pentapetalae</taxon>
        <taxon>rosids</taxon>
        <taxon>fabids</taxon>
        <taxon>Malpighiales</taxon>
        <taxon>Euphorbiaceae</taxon>
        <taxon>Crotonoideae</taxon>
        <taxon>Micrandreae</taxon>
        <taxon>Hevea</taxon>
    </lineage>
</organism>
<feature type="chain" id="PRO_5025526103" description="Aminotransferase-like plant mobile domain-containing protein" evidence="1">
    <location>
        <begin position="27"/>
        <end position="150"/>
    </location>
</feature>
<evidence type="ECO:0000256" key="1">
    <source>
        <dbReference type="SAM" id="SignalP"/>
    </source>
</evidence>
<sequence>MATKVSFMGVTTLAFVASSLPWVVVGACGLQDLGFKGYPFTWDNGRRNSGFVEEGLDRCPASVDWLQHFLCACLMHLLYSGSDRLPVILNLFSDVNFTSSRSRDFCFEAMWTRDLTCVEVIRESWGPVMGFRIGLKRLLFMLEIRGTGVD</sequence>
<dbReference type="AlphaFoldDB" id="A0A6A6M908"/>
<dbReference type="PROSITE" id="PS51257">
    <property type="entry name" value="PROKAR_LIPOPROTEIN"/>
    <property type="match status" value="1"/>
</dbReference>
<dbReference type="PANTHER" id="PTHR33710">
    <property type="entry name" value="BNAC02G09200D PROTEIN"/>
    <property type="match status" value="1"/>
</dbReference>
<accession>A0A6A6M908</accession>
<gene>
    <name evidence="2" type="ORF">GH714_013870</name>
</gene>
<dbReference type="PANTHER" id="PTHR33710:SF62">
    <property type="entry name" value="DUF4283 DOMAIN PROTEIN"/>
    <property type="match status" value="1"/>
</dbReference>
<evidence type="ECO:0008006" key="4">
    <source>
        <dbReference type="Google" id="ProtNLM"/>
    </source>
</evidence>
<proteinExistence type="predicted"/>
<reference evidence="2 3" key="1">
    <citation type="journal article" date="2020" name="Mol. Plant">
        <title>The Chromosome-Based Rubber Tree Genome Provides New Insights into Spurge Genome Evolution and Rubber Biosynthesis.</title>
        <authorList>
            <person name="Liu J."/>
            <person name="Shi C."/>
            <person name="Shi C.C."/>
            <person name="Li W."/>
            <person name="Zhang Q.J."/>
            <person name="Zhang Y."/>
            <person name="Li K."/>
            <person name="Lu H.F."/>
            <person name="Shi C."/>
            <person name="Zhu S.T."/>
            <person name="Xiao Z.Y."/>
            <person name="Nan H."/>
            <person name="Yue Y."/>
            <person name="Zhu X.G."/>
            <person name="Wu Y."/>
            <person name="Hong X.N."/>
            <person name="Fan G.Y."/>
            <person name="Tong Y."/>
            <person name="Zhang D."/>
            <person name="Mao C.L."/>
            <person name="Liu Y.L."/>
            <person name="Hao S.J."/>
            <person name="Liu W.Q."/>
            <person name="Lv M.Q."/>
            <person name="Zhang H.B."/>
            <person name="Liu Y."/>
            <person name="Hu-Tang G.R."/>
            <person name="Wang J.P."/>
            <person name="Wang J.H."/>
            <person name="Sun Y.H."/>
            <person name="Ni S.B."/>
            <person name="Chen W.B."/>
            <person name="Zhang X.C."/>
            <person name="Jiao Y.N."/>
            <person name="Eichler E.E."/>
            <person name="Li G.H."/>
            <person name="Liu X."/>
            <person name="Gao L.Z."/>
        </authorList>
    </citation>
    <scope>NUCLEOTIDE SEQUENCE [LARGE SCALE GENOMIC DNA]</scope>
    <source>
        <strain evidence="3">cv. GT1</strain>
        <tissue evidence="2">Leaf</tissue>
    </source>
</reference>